<organism evidence="4 5">
    <name type="scientific">Bradyrhizobium macuxiense</name>
    <dbReference type="NCBI Taxonomy" id="1755647"/>
    <lineage>
        <taxon>Bacteria</taxon>
        <taxon>Pseudomonadati</taxon>
        <taxon>Pseudomonadota</taxon>
        <taxon>Alphaproteobacteria</taxon>
        <taxon>Hyphomicrobiales</taxon>
        <taxon>Nitrobacteraceae</taxon>
        <taxon>Bradyrhizobium</taxon>
    </lineage>
</organism>
<proteinExistence type="predicted"/>
<dbReference type="InterPro" id="IPR036052">
    <property type="entry name" value="TrpB-like_PALP_sf"/>
</dbReference>
<dbReference type="RefSeq" id="WP_146993140.1">
    <property type="nucleotide sequence ID" value="NZ_VITY01000027.1"/>
</dbReference>
<evidence type="ECO:0000256" key="2">
    <source>
        <dbReference type="ARBA" id="ARBA00022898"/>
    </source>
</evidence>
<evidence type="ECO:0000313" key="4">
    <source>
        <dbReference type="EMBL" id="TWB86807.1"/>
    </source>
</evidence>
<dbReference type="OrthoDB" id="9805733at2"/>
<dbReference type="GO" id="GO:1901605">
    <property type="term" value="P:alpha-amino acid metabolic process"/>
    <property type="evidence" value="ECO:0007669"/>
    <property type="project" value="UniProtKB-ARBA"/>
</dbReference>
<dbReference type="SUPFAM" id="SSF53686">
    <property type="entry name" value="Tryptophan synthase beta subunit-like PLP-dependent enzymes"/>
    <property type="match status" value="1"/>
</dbReference>
<dbReference type="InterPro" id="IPR001926">
    <property type="entry name" value="TrpB-like_PALP"/>
</dbReference>
<dbReference type="AlphaFoldDB" id="A0A560KUL9"/>
<evidence type="ECO:0000259" key="3">
    <source>
        <dbReference type="Pfam" id="PF00291"/>
    </source>
</evidence>
<dbReference type="Pfam" id="PF00291">
    <property type="entry name" value="PALP"/>
    <property type="match status" value="1"/>
</dbReference>
<dbReference type="InterPro" id="IPR050214">
    <property type="entry name" value="Cys_Synth/Cystath_Beta-Synth"/>
</dbReference>
<dbReference type="Gene3D" id="3.40.50.1100">
    <property type="match status" value="2"/>
</dbReference>
<dbReference type="PANTHER" id="PTHR10314">
    <property type="entry name" value="CYSTATHIONINE BETA-SYNTHASE"/>
    <property type="match status" value="1"/>
</dbReference>
<keyword evidence="5" id="KW-1185">Reference proteome</keyword>
<reference evidence="4 5" key="1">
    <citation type="submission" date="2019-06" db="EMBL/GenBank/DDBJ databases">
        <title>Genomic Encyclopedia of Type Strains, Phase IV (KMG-V): Genome sequencing to study the core and pangenomes of soil and plant-associated prokaryotes.</title>
        <authorList>
            <person name="Whitman W."/>
        </authorList>
    </citation>
    <scope>NUCLEOTIDE SEQUENCE [LARGE SCALE GENOMIC DNA]</scope>
    <source>
        <strain evidence="4 5">BR 10355</strain>
    </source>
</reference>
<comment type="cofactor">
    <cofactor evidence="1">
        <name>pyridoxal 5'-phosphate</name>
        <dbReference type="ChEBI" id="CHEBI:597326"/>
    </cofactor>
</comment>
<feature type="domain" description="Tryptophan synthase beta chain-like PALP" evidence="3">
    <location>
        <begin position="33"/>
        <end position="282"/>
    </location>
</feature>
<dbReference type="EMBL" id="VITY01000027">
    <property type="protein sequence ID" value="TWB86807.1"/>
    <property type="molecule type" value="Genomic_DNA"/>
</dbReference>
<protein>
    <submittedName>
        <fullName evidence="4">Cysteine synthase A</fullName>
    </submittedName>
</protein>
<evidence type="ECO:0000313" key="5">
    <source>
        <dbReference type="Proteomes" id="UP000321304"/>
    </source>
</evidence>
<gene>
    <name evidence="4" type="ORF">FBZ93_12721</name>
</gene>
<sequence length="345" mass="37854">MPDILSVIIAAHAPLKIVSLRPENLAAIDFRMMKVFPAFNIIETGLRNGDIGPNTTVVETSSGTMALGLAIVCMHFGLKLHIFGDRAIEPPLKSTIEELGAEVHLVDATASDANVQLLRKQALLDFMDRTGATWSSQYDNLGNRLSYARPAEEAIRQFGKIDVMVATVGSGGSSCGLAHYCRAFFPEMKLVGIDTFGSILFGLPVGRRDLRGLGNSIMPGNLIHEAFDEIHWLGANEAYQAAHQLHRETSLKRGPTSGAAYLVAKWYAERFPQSKVLAVFPDDSNRYEHSVYDSAWLHEHGYRAELAAIEPVLVHHPLRANGGWCRLDWSRRSLAGLMGSPHSAN</sequence>
<comment type="caution">
    <text evidence="4">The sequence shown here is derived from an EMBL/GenBank/DDBJ whole genome shotgun (WGS) entry which is preliminary data.</text>
</comment>
<name>A0A560KUL9_9BRAD</name>
<accession>A0A560KUL9</accession>
<evidence type="ECO:0000256" key="1">
    <source>
        <dbReference type="ARBA" id="ARBA00001933"/>
    </source>
</evidence>
<dbReference type="Proteomes" id="UP000321304">
    <property type="component" value="Unassembled WGS sequence"/>
</dbReference>
<keyword evidence="2" id="KW-0663">Pyridoxal phosphate</keyword>